<dbReference type="SMART" id="SM00912">
    <property type="entry name" value="Haemagg_act"/>
    <property type="match status" value="1"/>
</dbReference>
<dbReference type="PANTHER" id="PTHR12338:SF5">
    <property type="entry name" value="ANTIGEN 43-RELATED"/>
    <property type="match status" value="1"/>
</dbReference>
<reference evidence="5" key="1">
    <citation type="submission" date="2018-09" db="EMBL/GenBank/DDBJ databases">
        <authorList>
            <person name="Zhu H."/>
        </authorList>
    </citation>
    <scope>NUCLEOTIDE SEQUENCE [LARGE SCALE GENOMIC DNA]</scope>
    <source>
        <strain evidence="5">K1S02-23</strain>
    </source>
</reference>
<gene>
    <name evidence="4" type="ORF">D3878_06160</name>
</gene>
<feature type="compositionally biased region" description="Low complexity" evidence="1">
    <location>
        <begin position="1139"/>
        <end position="1155"/>
    </location>
</feature>
<keyword evidence="5" id="KW-1185">Reference proteome</keyword>
<dbReference type="InterPro" id="IPR012334">
    <property type="entry name" value="Pectin_lyas_fold"/>
</dbReference>
<sequence>MKKNAELRRKLLPLLIAGCFGAGQALANPFGAQVVNGQVSIASQGNVLTVTNSPGAIINWQSFSIGAGELTKFVQQGASSTVLNRIVGQDPSQILGALQSNGRVLLINPNGILFGHGAQVNVGGLVASTLNISNDDFLAGRMKFQAGDKAANLQNQGNITSAAGGQIYLIAPNVENSGILTSPKGEVVLAAGRSVHLVDGANPDLHVVVSAPDNQAINLGQVVADSGKVGIYGALIRQRGLVSANSAVVGENGKIVFKASKDALLEAGSQTTATGAGVGGTVHVLGERVGLTGNASIDASGQTGGGTVLVGGDYQGKNAALTNAVQTVLGRDAEIRADAGTQGNGGKVIVWSDELTRAYGAISARGGAQGGDGGFVEVSGKQRLNFDATVDISAPKGKAGSLLLDPRDIIVQGGTAASGDSALVNDNFVDSNDADAVTDITISENKLENLSGSITLQASRDVKFDAFSNGNLNLIGVTNGNTFSILAGRDIISSDPLSTDAISTNGGAINFTTSTGQINLGGSLNSNGGLISLNAAGALSVGAISSTNGSSAGNINLTSVGAMTLGRIGGINANGSPPGDVTLSAGGAINMLNGNYISANRLKATAVGGINDGASGPVHTQVTTLNARNSGSGDIYFYNSGSTLTIDDIGAVGYGIKQDLGGQNITVDTGGNLSILSPITTDNGSIDVWAALALSNAANLTASSGNVDLTAYGGNLQNTGNIFAGNGNAYLFAPGSGVINNYGSVTANNGVTVLDAGAGINHYGTISNNGGYTQLAVSNAEGTLYTDAASQINNVGGNIDLVADKMDLGGGVDATGGYVWLMPNSSIAIDVGTGASNAKTATLELSNAELNKVKANKLVIGDGTNTGALTIKSGLFGGANNALENITSVLTFYTAGSITQDAGAIIAAPAVEAIGSDVNLMEANGTGVISGEATAGDFQYRSINLLTLSYGHLSTGITVLPGNTIRLESDSGINQAFGSPLIGGQLVMKTPGSVYLGDFGNNVSKVAADLSVGGTGIGSFAMLNSGNLAVDGSFYGIAGITTNNQNVEISVPSMSFTILENQPISTGAGGKTLRYDGLLGGGASTTTSTTSTSTSSTSTTSTAGTSSTTTTTGGTTTTTLSNADLNNIVVEKSTNTIVNSSSTVVPDSGSSTQDTQQEKEQKTSRSNDVIAREDQSGASKNEAAQKLYCN</sequence>
<evidence type="ECO:0000256" key="1">
    <source>
        <dbReference type="SAM" id="MobiDB-lite"/>
    </source>
</evidence>
<protein>
    <submittedName>
        <fullName evidence="4">Filamentous hemagglutinin N-terminal domain-containing protein</fullName>
    </submittedName>
</protein>
<proteinExistence type="predicted"/>
<evidence type="ECO:0000256" key="2">
    <source>
        <dbReference type="SAM" id="SignalP"/>
    </source>
</evidence>
<feature type="region of interest" description="Disordered" evidence="1">
    <location>
        <begin position="1084"/>
        <end position="1120"/>
    </location>
</feature>
<dbReference type="InterPro" id="IPR050909">
    <property type="entry name" value="Bact_Autotransporter_VF"/>
</dbReference>
<feature type="domain" description="Filamentous haemagglutinin FhaB/tRNA nuclease CdiA-like TPS" evidence="3">
    <location>
        <begin position="25"/>
        <end position="136"/>
    </location>
</feature>
<evidence type="ECO:0000259" key="3">
    <source>
        <dbReference type="SMART" id="SM00912"/>
    </source>
</evidence>
<dbReference type="Proteomes" id="UP000266327">
    <property type="component" value="Unassembled WGS sequence"/>
</dbReference>
<dbReference type="Pfam" id="PF05860">
    <property type="entry name" value="TPS"/>
    <property type="match status" value="1"/>
</dbReference>
<accession>A0A3A3GJT5</accession>
<dbReference type="InterPro" id="IPR011050">
    <property type="entry name" value="Pectin_lyase_fold/virulence"/>
</dbReference>
<comment type="caution">
    <text evidence="4">The sequence shown here is derived from an EMBL/GenBank/DDBJ whole genome shotgun (WGS) entry which is preliminary data.</text>
</comment>
<dbReference type="EMBL" id="QYUQ01000002">
    <property type="protein sequence ID" value="RJG01220.1"/>
    <property type="molecule type" value="Genomic_DNA"/>
</dbReference>
<name>A0A3A3GJT5_9BURK</name>
<dbReference type="PANTHER" id="PTHR12338">
    <property type="entry name" value="AUTOTRANSPORTER"/>
    <property type="match status" value="1"/>
</dbReference>
<dbReference type="OrthoDB" id="218680at2"/>
<dbReference type="SUPFAM" id="SSF51126">
    <property type="entry name" value="Pectin lyase-like"/>
    <property type="match status" value="1"/>
</dbReference>
<organism evidence="4 5">
    <name type="scientific">Noviherbaspirillum sedimenti</name>
    <dbReference type="NCBI Taxonomy" id="2320865"/>
    <lineage>
        <taxon>Bacteria</taxon>
        <taxon>Pseudomonadati</taxon>
        <taxon>Pseudomonadota</taxon>
        <taxon>Betaproteobacteria</taxon>
        <taxon>Burkholderiales</taxon>
        <taxon>Oxalobacteraceae</taxon>
        <taxon>Noviherbaspirillum</taxon>
    </lineage>
</organism>
<feature type="compositionally biased region" description="Basic and acidic residues" evidence="1">
    <location>
        <begin position="1156"/>
        <end position="1175"/>
    </location>
</feature>
<feature type="region of interest" description="Disordered" evidence="1">
    <location>
        <begin position="1139"/>
        <end position="1190"/>
    </location>
</feature>
<feature type="compositionally biased region" description="Low complexity" evidence="1">
    <location>
        <begin position="1084"/>
        <end position="1119"/>
    </location>
</feature>
<dbReference type="NCBIfam" id="TIGR01901">
    <property type="entry name" value="adhes_NPXG"/>
    <property type="match status" value="1"/>
</dbReference>
<dbReference type="InterPro" id="IPR008638">
    <property type="entry name" value="FhaB/CdiA-like_TPS"/>
</dbReference>
<feature type="signal peptide" evidence="2">
    <location>
        <begin position="1"/>
        <end position="27"/>
    </location>
</feature>
<evidence type="ECO:0000313" key="5">
    <source>
        <dbReference type="Proteomes" id="UP000266327"/>
    </source>
</evidence>
<dbReference type="Gene3D" id="2.160.20.10">
    <property type="entry name" value="Single-stranded right-handed beta-helix, Pectin lyase-like"/>
    <property type="match status" value="1"/>
</dbReference>
<dbReference type="RefSeq" id="WP_119784670.1">
    <property type="nucleotide sequence ID" value="NZ_QYUQ01000002.1"/>
</dbReference>
<keyword evidence="2" id="KW-0732">Signal</keyword>
<dbReference type="AlphaFoldDB" id="A0A3A3GJT5"/>
<feature type="chain" id="PRO_5017210443" evidence="2">
    <location>
        <begin position="28"/>
        <end position="1190"/>
    </location>
</feature>
<evidence type="ECO:0000313" key="4">
    <source>
        <dbReference type="EMBL" id="RJG01220.1"/>
    </source>
</evidence>